<reference evidence="3" key="2">
    <citation type="submission" date="2016-04" db="EMBL/GenBank/DDBJ databases">
        <authorList>
            <person name="Guldener U."/>
            <person name="Guldener U."/>
        </authorList>
    </citation>
    <scope>NUCLEOTIDE SEQUENCE [LARGE SCALE GENOMIC DNA]</scope>
    <source>
        <strain evidence="3">UB2112</strain>
    </source>
</reference>
<dbReference type="InterPro" id="IPR050600">
    <property type="entry name" value="SETD3_SETD6_MTase"/>
</dbReference>
<dbReference type="AlphaFoldDB" id="A0A1K0GZE3"/>
<dbReference type="GO" id="GO:0005634">
    <property type="term" value="C:nucleus"/>
    <property type="evidence" value="ECO:0007669"/>
    <property type="project" value="TreeGrafter"/>
</dbReference>
<evidence type="ECO:0000313" key="3">
    <source>
        <dbReference type="Proteomes" id="UP000179920"/>
    </source>
</evidence>
<protein>
    <submittedName>
        <fullName evidence="2">Related to RKM1 - SET-domain lysine-N-methyltransferase</fullName>
    </submittedName>
    <submittedName>
        <fullName evidence="1">Related to RKM1-SET-domain lysine-N-methyltransferase</fullName>
    </submittedName>
</protein>
<gene>
    <name evidence="2" type="ORF">UBRO2_05757</name>
    <name evidence="1" type="ORF">UBRO_01506</name>
</gene>
<dbReference type="GO" id="GO:0032259">
    <property type="term" value="P:methylation"/>
    <property type="evidence" value="ECO:0007669"/>
    <property type="project" value="UniProtKB-KW"/>
</dbReference>
<evidence type="ECO:0000313" key="2">
    <source>
        <dbReference type="EMBL" id="SYW85284.1"/>
    </source>
</evidence>
<evidence type="ECO:0000313" key="1">
    <source>
        <dbReference type="EMBL" id="SAM76298.1"/>
    </source>
</evidence>
<accession>A0A1K0GZE3</accession>
<dbReference type="SUPFAM" id="SSF82199">
    <property type="entry name" value="SET domain"/>
    <property type="match status" value="1"/>
</dbReference>
<dbReference type="EMBL" id="ULHB01000205">
    <property type="protein sequence ID" value="SYW85284.1"/>
    <property type="molecule type" value="Genomic_DNA"/>
</dbReference>
<keyword evidence="4" id="KW-1185">Reference proteome</keyword>
<dbReference type="InterPro" id="IPR046341">
    <property type="entry name" value="SET_dom_sf"/>
</dbReference>
<organism evidence="1 3">
    <name type="scientific">Ustilago bromivora</name>
    <dbReference type="NCBI Taxonomy" id="307758"/>
    <lineage>
        <taxon>Eukaryota</taxon>
        <taxon>Fungi</taxon>
        <taxon>Dikarya</taxon>
        <taxon>Basidiomycota</taxon>
        <taxon>Ustilaginomycotina</taxon>
        <taxon>Ustilaginomycetes</taxon>
        <taxon>Ustilaginales</taxon>
        <taxon>Ustilaginaceae</taxon>
        <taxon>Ustilago</taxon>
    </lineage>
</organism>
<dbReference type="PANTHER" id="PTHR13271">
    <property type="entry name" value="UNCHARACTERIZED PUTATIVE METHYLTRANSFERASE"/>
    <property type="match status" value="1"/>
</dbReference>
<dbReference type="Proteomes" id="UP000179920">
    <property type="component" value="Chromosome III"/>
</dbReference>
<proteinExistence type="predicted"/>
<keyword evidence="1" id="KW-0489">Methyltransferase</keyword>
<keyword evidence="1" id="KW-0808">Transferase</keyword>
<name>A0A1K0GZE3_9BASI</name>
<reference evidence="2" key="3">
    <citation type="submission" date="2018-08" db="EMBL/GenBank/DDBJ databases">
        <authorList>
            <person name="Guldener U."/>
        </authorList>
    </citation>
    <scope>NUCLEOTIDE SEQUENCE</scope>
    <source>
        <strain evidence="2">UB2</strain>
    </source>
</reference>
<evidence type="ECO:0000313" key="4">
    <source>
        <dbReference type="Proteomes" id="UP000658997"/>
    </source>
</evidence>
<sequence length="487" mass="55405">MADPHPLQQWFTTQGVQLHPCLYLAEDPKTGLSFYTSSRLPKDTAVIKVPRQLCITSHSAFLRIQQLFKVIDEYEGVDPKEEKLPKSDWILLYLVVCRLALEYLSSHPGCEEEQKLREVLTHLPYVAHIPTTIETPLHFSPSELNLLCQTPLRGAADRRLNATICDYASAIVQCPYPPYGPPTFAGFFRNTLEPITLRNTQSDQYFTHTYHRGLELWRWAESAFTSRSFPARLIGLDDNETAPILIPAYDTFNHARAHPVTWTHIAGTGGEGGMMEMTLNYETTEGGVQVWNNYGGKSNEEFLSGYGFVLDTTSEDTLALQLGGEGMLGKTNYWRIPPAPSALSEQEKEGSGFKRAKCPCPSLLEELGEKVLQGDTPPTTEQEQLELYGEVLETLEGLLLTKRKAFRASNSRIRNLDINFVEHWPVHQPHEGWYREKYTRENGIRKHVWRMAMQYRKGQLELMNHAVDWTRSELGRVADALDAFDED</sequence>
<dbReference type="GO" id="GO:0016279">
    <property type="term" value="F:protein-lysine N-methyltransferase activity"/>
    <property type="evidence" value="ECO:0007669"/>
    <property type="project" value="TreeGrafter"/>
</dbReference>
<dbReference type="Gene3D" id="3.90.1410.10">
    <property type="entry name" value="set domain protein methyltransferase, domain 1"/>
    <property type="match status" value="1"/>
</dbReference>
<reference evidence="1" key="1">
    <citation type="submission" date="2016-04" db="EMBL/GenBank/DDBJ databases">
        <authorList>
            <person name="Evans L.H."/>
            <person name="Alamgir A."/>
            <person name="Owens N."/>
            <person name="Weber N.D."/>
            <person name="Virtaneva K."/>
            <person name="Barbian K."/>
            <person name="Babar A."/>
            <person name="Rosenke K."/>
        </authorList>
    </citation>
    <scope>NUCLEOTIDE SEQUENCE</scope>
    <source>
        <strain evidence="1">UB2112</strain>
    </source>
</reference>
<dbReference type="PANTHER" id="PTHR13271:SF147">
    <property type="entry name" value="PROTEIN-LYSINE N-METHYLTRANSFERASE EFM1-RELATED"/>
    <property type="match status" value="1"/>
</dbReference>
<dbReference type="Proteomes" id="UP000658997">
    <property type="component" value="Unassembled WGS sequence"/>
</dbReference>
<dbReference type="OrthoDB" id="42889at2759"/>
<dbReference type="EMBL" id="LT558119">
    <property type="protein sequence ID" value="SAM76298.1"/>
    <property type="molecule type" value="Genomic_DNA"/>
</dbReference>